<dbReference type="InterPro" id="IPR013249">
    <property type="entry name" value="RNA_pol_sigma70_r4_t2"/>
</dbReference>
<dbReference type="NCBIfam" id="TIGR02937">
    <property type="entry name" value="sigma70-ECF"/>
    <property type="match status" value="1"/>
</dbReference>
<keyword evidence="4" id="KW-0804">Transcription</keyword>
<keyword evidence="2" id="KW-0805">Transcription regulation</keyword>
<evidence type="ECO:0000259" key="6">
    <source>
        <dbReference type="Pfam" id="PF08281"/>
    </source>
</evidence>
<dbReference type="CDD" id="cd06171">
    <property type="entry name" value="Sigma70_r4"/>
    <property type="match status" value="1"/>
</dbReference>
<dbReference type="Gene3D" id="1.10.10.10">
    <property type="entry name" value="Winged helix-like DNA-binding domain superfamily/Winged helix DNA-binding domain"/>
    <property type="match status" value="1"/>
</dbReference>
<accession>A0A9X3S4D7</accession>
<dbReference type="InterPro" id="IPR039425">
    <property type="entry name" value="RNA_pol_sigma-70-like"/>
</dbReference>
<dbReference type="InterPro" id="IPR013325">
    <property type="entry name" value="RNA_pol_sigma_r2"/>
</dbReference>
<dbReference type="Gene3D" id="1.10.1740.10">
    <property type="match status" value="1"/>
</dbReference>
<evidence type="ECO:0000313" key="8">
    <source>
        <dbReference type="Proteomes" id="UP001149140"/>
    </source>
</evidence>
<dbReference type="Proteomes" id="UP001149140">
    <property type="component" value="Unassembled WGS sequence"/>
</dbReference>
<dbReference type="Pfam" id="PF08281">
    <property type="entry name" value="Sigma70_r4_2"/>
    <property type="match status" value="1"/>
</dbReference>
<name>A0A9X3S4D7_9ACTN</name>
<proteinExistence type="inferred from homology"/>
<comment type="caution">
    <text evidence="7">The sequence shown here is derived from an EMBL/GenBank/DDBJ whole genome shotgun (WGS) entry which is preliminary data.</text>
</comment>
<sequence>MHHEFDALYTAHRDDIWRYLRRRAASEPEDLTTEVFLVAWRRRGELPDAPLPWLYGVARKVLANHRRGVVRRDALAERAEAHAEPFAPDPADAAGARADLVRALAGLSESDRELVLLVAWEGLSLAEVGEALGCTRGTAAVRLHRARKRLQHALEADDAPALASMTTVEER</sequence>
<dbReference type="Pfam" id="PF04542">
    <property type="entry name" value="Sigma70_r2"/>
    <property type="match status" value="1"/>
</dbReference>
<dbReference type="GO" id="GO:0016987">
    <property type="term" value="F:sigma factor activity"/>
    <property type="evidence" value="ECO:0007669"/>
    <property type="project" value="UniProtKB-KW"/>
</dbReference>
<evidence type="ECO:0000256" key="3">
    <source>
        <dbReference type="ARBA" id="ARBA00023082"/>
    </source>
</evidence>
<protein>
    <submittedName>
        <fullName evidence="7">Sigma-70 family RNA polymerase sigma factor</fullName>
    </submittedName>
</protein>
<dbReference type="PANTHER" id="PTHR43133">
    <property type="entry name" value="RNA POLYMERASE ECF-TYPE SIGMA FACTO"/>
    <property type="match status" value="1"/>
</dbReference>
<reference evidence="7" key="1">
    <citation type="submission" date="2022-10" db="EMBL/GenBank/DDBJ databases">
        <title>The WGS of Solirubrobacter ginsenosidimutans DSM 21036.</title>
        <authorList>
            <person name="Jiang Z."/>
        </authorList>
    </citation>
    <scope>NUCLEOTIDE SEQUENCE</scope>
    <source>
        <strain evidence="7">DSM 21036</strain>
    </source>
</reference>
<dbReference type="AlphaFoldDB" id="A0A9X3S4D7"/>
<dbReference type="SUPFAM" id="SSF88946">
    <property type="entry name" value="Sigma2 domain of RNA polymerase sigma factors"/>
    <property type="match status" value="1"/>
</dbReference>
<dbReference type="InterPro" id="IPR007627">
    <property type="entry name" value="RNA_pol_sigma70_r2"/>
</dbReference>
<dbReference type="InterPro" id="IPR036388">
    <property type="entry name" value="WH-like_DNA-bd_sf"/>
</dbReference>
<gene>
    <name evidence="7" type="ORF">OM076_40380</name>
</gene>
<evidence type="ECO:0000256" key="1">
    <source>
        <dbReference type="ARBA" id="ARBA00010641"/>
    </source>
</evidence>
<keyword evidence="8" id="KW-1185">Reference proteome</keyword>
<dbReference type="InterPro" id="IPR014284">
    <property type="entry name" value="RNA_pol_sigma-70_dom"/>
</dbReference>
<organism evidence="7 8">
    <name type="scientific">Solirubrobacter ginsenosidimutans</name>
    <dbReference type="NCBI Taxonomy" id="490573"/>
    <lineage>
        <taxon>Bacteria</taxon>
        <taxon>Bacillati</taxon>
        <taxon>Actinomycetota</taxon>
        <taxon>Thermoleophilia</taxon>
        <taxon>Solirubrobacterales</taxon>
        <taxon>Solirubrobacteraceae</taxon>
        <taxon>Solirubrobacter</taxon>
    </lineage>
</organism>
<dbReference type="SUPFAM" id="SSF88659">
    <property type="entry name" value="Sigma3 and sigma4 domains of RNA polymerase sigma factors"/>
    <property type="match status" value="1"/>
</dbReference>
<feature type="domain" description="RNA polymerase sigma-70 region 2" evidence="5">
    <location>
        <begin position="8"/>
        <end position="68"/>
    </location>
</feature>
<comment type="similarity">
    <text evidence="1">Belongs to the sigma-70 factor family. ECF subfamily.</text>
</comment>
<dbReference type="EMBL" id="JAPDOD010000069">
    <property type="protein sequence ID" value="MDA0166590.1"/>
    <property type="molecule type" value="Genomic_DNA"/>
</dbReference>
<evidence type="ECO:0000259" key="5">
    <source>
        <dbReference type="Pfam" id="PF04542"/>
    </source>
</evidence>
<evidence type="ECO:0000256" key="2">
    <source>
        <dbReference type="ARBA" id="ARBA00023015"/>
    </source>
</evidence>
<evidence type="ECO:0000313" key="7">
    <source>
        <dbReference type="EMBL" id="MDA0166590.1"/>
    </source>
</evidence>
<dbReference type="GO" id="GO:0003677">
    <property type="term" value="F:DNA binding"/>
    <property type="evidence" value="ECO:0007669"/>
    <property type="project" value="InterPro"/>
</dbReference>
<dbReference type="InterPro" id="IPR013324">
    <property type="entry name" value="RNA_pol_sigma_r3/r4-like"/>
</dbReference>
<evidence type="ECO:0000256" key="4">
    <source>
        <dbReference type="ARBA" id="ARBA00023163"/>
    </source>
</evidence>
<keyword evidence="3" id="KW-0731">Sigma factor</keyword>
<dbReference type="GO" id="GO:0006352">
    <property type="term" value="P:DNA-templated transcription initiation"/>
    <property type="evidence" value="ECO:0007669"/>
    <property type="project" value="InterPro"/>
</dbReference>
<feature type="domain" description="RNA polymerase sigma factor 70 region 4 type 2" evidence="6">
    <location>
        <begin position="99"/>
        <end position="150"/>
    </location>
</feature>
<dbReference type="PANTHER" id="PTHR43133:SF25">
    <property type="entry name" value="RNA POLYMERASE SIGMA FACTOR RFAY-RELATED"/>
    <property type="match status" value="1"/>
</dbReference>
<dbReference type="RefSeq" id="WP_270045848.1">
    <property type="nucleotide sequence ID" value="NZ_JAPDOD010000069.1"/>
</dbReference>